<proteinExistence type="predicted"/>
<comment type="caution">
    <text evidence="2">The sequence shown here is derived from an EMBL/GenBank/DDBJ whole genome shotgun (WGS) entry which is preliminary data.</text>
</comment>
<feature type="coiled-coil region" evidence="1">
    <location>
        <begin position="94"/>
        <end position="121"/>
    </location>
</feature>
<protein>
    <recommendedName>
        <fullName evidence="4">DUF2381 family protein</fullName>
    </recommendedName>
</protein>
<evidence type="ECO:0000256" key="1">
    <source>
        <dbReference type="SAM" id="Coils"/>
    </source>
</evidence>
<dbReference type="Pfam" id="PF09544">
    <property type="entry name" value="DUF2381"/>
    <property type="match status" value="1"/>
</dbReference>
<sequence length="256" mass="27584">MMPEVCVSPGLLTGFFFDAPAVVEVQDEARFAQVLRGPRGFTFMPPPDMTSGERLRLTVHWGEGLLRQSASFSLVAHPRQATRQVEVFRDQRSRESVLQEAAQEREKNDQLRAENRQLRAGLEWAGKLQGLNASGALGEDGIKATPIAVRAGQPGDGALLMTRGISYRSEKTVAVAAWVMNAGTDSWLVAGASLATATGEKLEGVTIAQPEAISPGQTWRVFVEADAGTGAPSEEVTLRLWDAAGRTLSIPKVTFP</sequence>
<dbReference type="AlphaFoldDB" id="A0A084SMS0"/>
<reference evidence="2 3" key="1">
    <citation type="submission" date="2014-07" db="EMBL/GenBank/DDBJ databases">
        <title>Draft Genome Sequence of Gephyronic Acid Producer, Cystobacter violaceus Strain Cb vi76.</title>
        <authorList>
            <person name="Stevens D.C."/>
            <person name="Young J."/>
            <person name="Carmichael R."/>
            <person name="Tan J."/>
            <person name="Taylor R.E."/>
        </authorList>
    </citation>
    <scope>NUCLEOTIDE SEQUENCE [LARGE SCALE GENOMIC DNA]</scope>
    <source>
        <strain evidence="2 3">Cb vi76</strain>
    </source>
</reference>
<name>A0A084SMS0_9BACT</name>
<dbReference type="InterPro" id="IPR011754">
    <property type="entry name" value="Mxa_paralog_2268"/>
</dbReference>
<evidence type="ECO:0000313" key="3">
    <source>
        <dbReference type="Proteomes" id="UP000028547"/>
    </source>
</evidence>
<organism evidence="2 3">
    <name type="scientific">Archangium violaceum Cb vi76</name>
    <dbReference type="NCBI Taxonomy" id="1406225"/>
    <lineage>
        <taxon>Bacteria</taxon>
        <taxon>Pseudomonadati</taxon>
        <taxon>Myxococcota</taxon>
        <taxon>Myxococcia</taxon>
        <taxon>Myxococcales</taxon>
        <taxon>Cystobacterineae</taxon>
        <taxon>Archangiaceae</taxon>
        <taxon>Archangium</taxon>
    </lineage>
</organism>
<keyword evidence="1" id="KW-0175">Coiled coil</keyword>
<gene>
    <name evidence="2" type="ORF">Q664_33265</name>
</gene>
<dbReference type="Proteomes" id="UP000028547">
    <property type="component" value="Unassembled WGS sequence"/>
</dbReference>
<evidence type="ECO:0000313" key="2">
    <source>
        <dbReference type="EMBL" id="KFA89755.1"/>
    </source>
</evidence>
<accession>A0A084SMS0</accession>
<dbReference type="NCBIfam" id="TIGR02268">
    <property type="entry name" value="Myxococcus xanthus paralogous family TIGR02268"/>
    <property type="match status" value="1"/>
</dbReference>
<evidence type="ECO:0008006" key="4">
    <source>
        <dbReference type="Google" id="ProtNLM"/>
    </source>
</evidence>
<dbReference type="EMBL" id="JPMI01000233">
    <property type="protein sequence ID" value="KFA89755.1"/>
    <property type="molecule type" value="Genomic_DNA"/>
</dbReference>